<reference evidence="4 5" key="1">
    <citation type="journal article" date="2018" name="PLoS ONE">
        <title>The draft genome of Kipferlia bialata reveals reductive genome evolution in fornicate parasites.</title>
        <authorList>
            <person name="Tanifuji G."/>
            <person name="Takabayashi S."/>
            <person name="Kume K."/>
            <person name="Takagi M."/>
            <person name="Nakayama T."/>
            <person name="Kamikawa R."/>
            <person name="Inagaki Y."/>
            <person name="Hashimoto T."/>
        </authorList>
    </citation>
    <scope>NUCLEOTIDE SEQUENCE [LARGE SCALE GENOMIC DNA]</scope>
    <source>
        <strain evidence="4">NY0173</strain>
    </source>
</reference>
<dbReference type="PANTHER" id="PTHR32145">
    <property type="entry name" value="DIFLAVIN FLAVOPROTEIN A 2-RELATED"/>
    <property type="match status" value="1"/>
</dbReference>
<dbReference type="GO" id="GO:0010181">
    <property type="term" value="F:FMN binding"/>
    <property type="evidence" value="ECO:0007669"/>
    <property type="project" value="InterPro"/>
</dbReference>
<dbReference type="InterPro" id="IPR008254">
    <property type="entry name" value="Flavodoxin/NO_synth"/>
</dbReference>
<dbReference type="PANTHER" id="PTHR32145:SF11">
    <property type="entry name" value="DIFLAVIN FLAVOPROTEIN A 2-RELATED"/>
    <property type="match status" value="1"/>
</dbReference>
<evidence type="ECO:0000256" key="2">
    <source>
        <dbReference type="ARBA" id="ARBA00022982"/>
    </source>
</evidence>
<dbReference type="InterPro" id="IPR051285">
    <property type="entry name" value="NADH_oxidoreductase_modular"/>
</dbReference>
<dbReference type="AlphaFoldDB" id="A0A9K3DB71"/>
<accession>A0A9K3DB71</accession>
<keyword evidence="5" id="KW-1185">Reference proteome</keyword>
<dbReference type="InterPro" id="IPR036866">
    <property type="entry name" value="RibonucZ/Hydroxyglut_hydro"/>
</dbReference>
<keyword evidence="2" id="KW-0249">Electron transport</keyword>
<dbReference type="Gene3D" id="3.60.15.10">
    <property type="entry name" value="Ribonuclease Z/Hydroxyacylglutathione hydrolase-like"/>
    <property type="match status" value="1"/>
</dbReference>
<dbReference type="EMBL" id="BDIP01010040">
    <property type="protein sequence ID" value="GIQ92583.1"/>
    <property type="molecule type" value="Genomic_DNA"/>
</dbReference>
<dbReference type="Proteomes" id="UP000265618">
    <property type="component" value="Unassembled WGS sequence"/>
</dbReference>
<gene>
    <name evidence="4" type="ORF">KIPB_016438</name>
</gene>
<protein>
    <recommendedName>
        <fullName evidence="3">Flavodoxin-like domain-containing protein</fullName>
    </recommendedName>
</protein>
<evidence type="ECO:0000313" key="4">
    <source>
        <dbReference type="EMBL" id="GIQ92583.1"/>
    </source>
</evidence>
<evidence type="ECO:0000313" key="5">
    <source>
        <dbReference type="Proteomes" id="UP000265618"/>
    </source>
</evidence>
<feature type="domain" description="Flavodoxin-like" evidence="3">
    <location>
        <begin position="86"/>
        <end position="129"/>
    </location>
</feature>
<name>A0A9K3DB71_9EUKA</name>
<proteinExistence type="predicted"/>
<feature type="non-terminal residue" evidence="4">
    <location>
        <position position="1"/>
    </location>
</feature>
<dbReference type="PROSITE" id="PS50902">
    <property type="entry name" value="FLAVODOXIN_LIKE"/>
    <property type="match status" value="1"/>
</dbReference>
<sequence>RVLESQLTEEEGENAKGEAFKYYYDTIMAPFAPYVRKGCEIIRSLSPPVKVIAPSHGPVHDTDLEALLSKYDAWSTGAIEVKRDLILVGYVSAYGFTEMLALSYAEGVRKAMPEADIRCGFPLYIYILV</sequence>
<comment type="caution">
    <text evidence="4">The sequence shown here is derived from an EMBL/GenBank/DDBJ whole genome shotgun (WGS) entry which is preliminary data.</text>
</comment>
<evidence type="ECO:0000259" key="3">
    <source>
        <dbReference type="PROSITE" id="PS50902"/>
    </source>
</evidence>
<keyword evidence="1" id="KW-0813">Transport</keyword>
<dbReference type="SUPFAM" id="SSF56281">
    <property type="entry name" value="Metallo-hydrolase/oxidoreductase"/>
    <property type="match status" value="1"/>
</dbReference>
<evidence type="ECO:0000256" key="1">
    <source>
        <dbReference type="ARBA" id="ARBA00022448"/>
    </source>
</evidence>
<organism evidence="4 5">
    <name type="scientific">Kipferlia bialata</name>
    <dbReference type="NCBI Taxonomy" id="797122"/>
    <lineage>
        <taxon>Eukaryota</taxon>
        <taxon>Metamonada</taxon>
        <taxon>Carpediemonas-like organisms</taxon>
        <taxon>Kipferlia</taxon>
    </lineage>
</organism>